<evidence type="ECO:0000313" key="1">
    <source>
        <dbReference type="EMBL" id="KKK68558.1"/>
    </source>
</evidence>
<comment type="caution">
    <text evidence="1">The sequence shown here is derived from an EMBL/GenBank/DDBJ whole genome shotgun (WGS) entry which is preliminary data.</text>
</comment>
<reference evidence="1" key="1">
    <citation type="journal article" date="2015" name="Nature">
        <title>Complex archaea that bridge the gap between prokaryotes and eukaryotes.</title>
        <authorList>
            <person name="Spang A."/>
            <person name="Saw J.H."/>
            <person name="Jorgensen S.L."/>
            <person name="Zaremba-Niedzwiedzka K."/>
            <person name="Martijn J."/>
            <person name="Lind A.E."/>
            <person name="van Eijk R."/>
            <person name="Schleper C."/>
            <person name="Guy L."/>
            <person name="Ettema T.J."/>
        </authorList>
    </citation>
    <scope>NUCLEOTIDE SEQUENCE</scope>
</reference>
<evidence type="ECO:0008006" key="2">
    <source>
        <dbReference type="Google" id="ProtNLM"/>
    </source>
</evidence>
<sequence length="165" mass="19356">MKKFILIFLILFSSCKERNKTDNITEEKVLRTDFGLAHSDFTIIGFNPEWYWIFQNTEPTATELGLGELSEIEPILKKAIIEHNDGLDKDSRFRLKLDGYKRQYVAILNEKGEKEVWINFFCQDFEFDKWQTEIPLVDDGGSCFFNIKVNLKTKSFKDLRINSIA</sequence>
<dbReference type="PROSITE" id="PS51257">
    <property type="entry name" value="PROKAR_LIPOPROTEIN"/>
    <property type="match status" value="1"/>
</dbReference>
<accession>A0A0F8XI27</accession>
<proteinExistence type="predicted"/>
<organism evidence="1">
    <name type="scientific">marine sediment metagenome</name>
    <dbReference type="NCBI Taxonomy" id="412755"/>
    <lineage>
        <taxon>unclassified sequences</taxon>
        <taxon>metagenomes</taxon>
        <taxon>ecological metagenomes</taxon>
    </lineage>
</organism>
<dbReference type="AlphaFoldDB" id="A0A0F8XI27"/>
<dbReference type="EMBL" id="LAZR01059077">
    <property type="protein sequence ID" value="KKK68558.1"/>
    <property type="molecule type" value="Genomic_DNA"/>
</dbReference>
<gene>
    <name evidence="1" type="ORF">LCGC14_2942860</name>
</gene>
<protein>
    <recommendedName>
        <fullName evidence="2">Lipoprotein</fullName>
    </recommendedName>
</protein>
<name>A0A0F8XI27_9ZZZZ</name>